<dbReference type="NCBIfam" id="TIGR01396">
    <property type="entry name" value="FlgB"/>
    <property type="match status" value="1"/>
</dbReference>
<comment type="caution">
    <text evidence="8">The sequence shown here is derived from an EMBL/GenBank/DDBJ whole genome shotgun (WGS) entry which is preliminary data.</text>
</comment>
<protein>
    <recommendedName>
        <fullName evidence="3 6">Flagellar basal body rod protein FlgB</fullName>
    </recommendedName>
</protein>
<evidence type="ECO:0000256" key="3">
    <source>
        <dbReference type="ARBA" id="ARBA00014376"/>
    </source>
</evidence>
<dbReference type="InterPro" id="IPR006300">
    <property type="entry name" value="FlgB"/>
</dbReference>
<dbReference type="Pfam" id="PF00460">
    <property type="entry name" value="Flg_bb_rod"/>
    <property type="match status" value="1"/>
</dbReference>
<organism evidence="8 9">
    <name type="scientific">Limnohabitans radicicola</name>
    <dbReference type="NCBI Taxonomy" id="2771427"/>
    <lineage>
        <taxon>Bacteria</taxon>
        <taxon>Pseudomonadati</taxon>
        <taxon>Pseudomonadota</taxon>
        <taxon>Betaproteobacteria</taxon>
        <taxon>Burkholderiales</taxon>
        <taxon>Comamonadaceae</taxon>
        <taxon>Limnohabitans</taxon>
    </lineage>
</organism>
<evidence type="ECO:0000256" key="5">
    <source>
        <dbReference type="ARBA" id="ARBA00024934"/>
    </source>
</evidence>
<keyword evidence="8" id="KW-0282">Flagellum</keyword>
<dbReference type="GO" id="GO:0071978">
    <property type="term" value="P:bacterial-type flagellum-dependent swarming motility"/>
    <property type="evidence" value="ECO:0007669"/>
    <property type="project" value="TreeGrafter"/>
</dbReference>
<dbReference type="EMBL" id="JACYFT010000001">
    <property type="protein sequence ID" value="MBD8048944.1"/>
    <property type="molecule type" value="Genomic_DNA"/>
</dbReference>
<dbReference type="RefSeq" id="WP_191817454.1">
    <property type="nucleotide sequence ID" value="NZ_JACYFT010000001.1"/>
</dbReference>
<evidence type="ECO:0000256" key="1">
    <source>
        <dbReference type="ARBA" id="ARBA00004117"/>
    </source>
</evidence>
<sequence length="129" mass="14268">MNLLNNMMGLQEQTLQLKARRLEVIAQNIANADTPNYKARDIDFKAVLGATQQQETAMEATKSGHYSSAQTMSPDGMRFRTPFNTSFDGNTVEMSLEQAQYGKAAGDYQATLNFLQSRIGGIRKALKGE</sequence>
<evidence type="ECO:0000256" key="4">
    <source>
        <dbReference type="ARBA" id="ARBA00023143"/>
    </source>
</evidence>
<accession>A0A927FCU0</accession>
<feature type="domain" description="Flagellar basal body rod protein N-terminal" evidence="7">
    <location>
        <begin position="12"/>
        <end position="38"/>
    </location>
</feature>
<evidence type="ECO:0000313" key="9">
    <source>
        <dbReference type="Proteomes" id="UP000647424"/>
    </source>
</evidence>
<dbReference type="PIRSF" id="PIRSF002889">
    <property type="entry name" value="Rod_FlgB"/>
    <property type="match status" value="1"/>
</dbReference>
<keyword evidence="8" id="KW-0966">Cell projection</keyword>
<evidence type="ECO:0000256" key="6">
    <source>
        <dbReference type="PIRNR" id="PIRNR002889"/>
    </source>
</evidence>
<dbReference type="Proteomes" id="UP000647424">
    <property type="component" value="Unassembled WGS sequence"/>
</dbReference>
<comment type="subunit">
    <text evidence="6">The basal body constitutes a major portion of the flagellar organelle and consists of a number of rings mounted on a central rod.</text>
</comment>
<comment type="subcellular location">
    <subcellularLocation>
        <location evidence="1 6">Bacterial flagellum basal body</location>
    </subcellularLocation>
</comment>
<name>A0A927FCU0_9BURK</name>
<dbReference type="PANTHER" id="PTHR30435:SF12">
    <property type="entry name" value="FLAGELLAR BASAL BODY ROD PROTEIN FLGB"/>
    <property type="match status" value="1"/>
</dbReference>
<keyword evidence="9" id="KW-1185">Reference proteome</keyword>
<evidence type="ECO:0000256" key="2">
    <source>
        <dbReference type="ARBA" id="ARBA00009677"/>
    </source>
</evidence>
<evidence type="ECO:0000259" key="7">
    <source>
        <dbReference type="Pfam" id="PF00460"/>
    </source>
</evidence>
<proteinExistence type="inferred from homology"/>
<keyword evidence="4 6" id="KW-0975">Bacterial flagellum</keyword>
<comment type="similarity">
    <text evidence="2 6">Belongs to the flagella basal body rod proteins family.</text>
</comment>
<dbReference type="AlphaFoldDB" id="A0A927FCU0"/>
<evidence type="ECO:0000313" key="8">
    <source>
        <dbReference type="EMBL" id="MBD8048944.1"/>
    </source>
</evidence>
<gene>
    <name evidence="8" type="primary">flgB</name>
    <name evidence="8" type="ORF">IC609_00185</name>
</gene>
<keyword evidence="8" id="KW-0969">Cilium</keyword>
<dbReference type="PANTHER" id="PTHR30435">
    <property type="entry name" value="FLAGELLAR PROTEIN"/>
    <property type="match status" value="1"/>
</dbReference>
<dbReference type="InterPro" id="IPR001444">
    <property type="entry name" value="Flag_bb_rod_N"/>
</dbReference>
<reference evidence="8 9" key="1">
    <citation type="submission" date="2020-09" db="EMBL/GenBank/DDBJ databases">
        <title>Genome seq and assembly of Limnohabitants sp.</title>
        <authorList>
            <person name="Chhetri G."/>
        </authorList>
    </citation>
    <scope>NUCLEOTIDE SEQUENCE [LARGE SCALE GENOMIC DNA]</scope>
    <source>
        <strain evidence="8 9">JUR4</strain>
    </source>
</reference>
<comment type="function">
    <text evidence="5 6">Structural component of flagellum, the bacterial motility apparatus. Part of the rod structure of flagellar basal body.</text>
</comment>
<dbReference type="GO" id="GO:0030694">
    <property type="term" value="C:bacterial-type flagellum basal body, rod"/>
    <property type="evidence" value="ECO:0007669"/>
    <property type="project" value="InterPro"/>
</dbReference>